<accession>A0ABX7BP23</accession>
<organism evidence="1 2">
    <name type="scientific">Brevundimonas vitisensis</name>
    <dbReference type="NCBI Taxonomy" id="2800818"/>
    <lineage>
        <taxon>Bacteria</taxon>
        <taxon>Pseudomonadati</taxon>
        <taxon>Pseudomonadota</taxon>
        <taxon>Alphaproteobacteria</taxon>
        <taxon>Caulobacterales</taxon>
        <taxon>Caulobacteraceae</taxon>
        <taxon>Brevundimonas</taxon>
    </lineage>
</organism>
<sequence>MLDRNEARRLHKDLVTTLGKLDWQLLIANDGAQFGADVDRARQEVGPLACDVTDLLRALVNLDRVAEGVRADSEAAIRRAGQNIDETVELMSGEHVEAWSEEFRVTLEFTRLAERLSRIYGLHANPEDYIFANRAQKLLYQMCGQIGATVEHLVAKEILALPSREDHVKHILYATCRAAFPDALPDGKIVFRGLLRGYKPDLGVPGLKTCVELKLARDLKELASVLDQIVIDQGNYGSIDYTTFISLIYATSKEVTPAIAQAAIQEKMETLGANPRFAWTALVTQGVLAPKS</sequence>
<dbReference type="EMBL" id="CP067977">
    <property type="protein sequence ID" value="QQQ19344.1"/>
    <property type="molecule type" value="Genomic_DNA"/>
</dbReference>
<proteinExistence type="predicted"/>
<reference evidence="1 2" key="1">
    <citation type="submission" date="2021-01" db="EMBL/GenBank/DDBJ databases">
        <title>Brevundimonas vitis sp. nov., an bacterium isolated from grape (Vitis vinifera).</title>
        <authorList>
            <person name="Jiang L."/>
            <person name="Lee J."/>
        </authorList>
    </citation>
    <scope>NUCLEOTIDE SEQUENCE [LARGE SCALE GENOMIC DNA]</scope>
    <source>
        <strain evidence="1 2">GRTSA-9</strain>
    </source>
</reference>
<keyword evidence="2" id="KW-1185">Reference proteome</keyword>
<evidence type="ECO:0000313" key="2">
    <source>
        <dbReference type="Proteomes" id="UP000595448"/>
    </source>
</evidence>
<name>A0ABX7BP23_9CAUL</name>
<gene>
    <name evidence="1" type="ORF">JIP62_04360</name>
</gene>
<dbReference type="RefSeq" id="WP_201103695.1">
    <property type="nucleotide sequence ID" value="NZ_CP067977.1"/>
</dbReference>
<evidence type="ECO:0000313" key="1">
    <source>
        <dbReference type="EMBL" id="QQQ19344.1"/>
    </source>
</evidence>
<protein>
    <submittedName>
        <fullName evidence="1">Uncharacterized protein</fullName>
    </submittedName>
</protein>
<dbReference type="Proteomes" id="UP000595448">
    <property type="component" value="Chromosome"/>
</dbReference>